<sequence>METRIKKSLEIPAQKRKGHQTETRATAEKTFHMVVNLWIIRFEYTKEQSKT</sequence>
<evidence type="ECO:0000313" key="3">
    <source>
        <dbReference type="Proteomes" id="UP001221366"/>
    </source>
</evidence>
<protein>
    <submittedName>
        <fullName evidence="2">Uncharacterized protein</fullName>
    </submittedName>
</protein>
<feature type="region of interest" description="Disordered" evidence="1">
    <location>
        <begin position="1"/>
        <end position="25"/>
    </location>
</feature>
<dbReference type="RefSeq" id="WP_275615329.1">
    <property type="nucleotide sequence ID" value="NZ_JARFVB010000003.1"/>
</dbReference>
<dbReference type="Proteomes" id="UP001221366">
    <property type="component" value="Unassembled WGS sequence"/>
</dbReference>
<dbReference type="EMBL" id="JARFVB010000003">
    <property type="protein sequence ID" value="MDF0716090.1"/>
    <property type="molecule type" value="Genomic_DNA"/>
</dbReference>
<keyword evidence="3" id="KW-1185">Reference proteome</keyword>
<proteinExistence type="predicted"/>
<evidence type="ECO:0000256" key="1">
    <source>
        <dbReference type="SAM" id="MobiDB-lite"/>
    </source>
</evidence>
<comment type="caution">
    <text evidence="2">The sequence shown here is derived from an EMBL/GenBank/DDBJ whole genome shotgun (WGS) entry which is preliminary data.</text>
</comment>
<organism evidence="2 3">
    <name type="scientific">Flagellimonas yonaguniensis</name>
    <dbReference type="NCBI Taxonomy" id="3031325"/>
    <lineage>
        <taxon>Bacteria</taxon>
        <taxon>Pseudomonadati</taxon>
        <taxon>Bacteroidota</taxon>
        <taxon>Flavobacteriia</taxon>
        <taxon>Flavobacteriales</taxon>
        <taxon>Flavobacteriaceae</taxon>
        <taxon>Flagellimonas</taxon>
    </lineage>
</organism>
<gene>
    <name evidence="2" type="ORF">PY092_08035</name>
</gene>
<accession>A0ABT5XY23</accession>
<name>A0ABT5XY23_9FLAO</name>
<evidence type="ECO:0000313" key="2">
    <source>
        <dbReference type="EMBL" id="MDF0716090.1"/>
    </source>
</evidence>
<reference evidence="2 3" key="1">
    <citation type="submission" date="2023-03" db="EMBL/GenBank/DDBJ databases">
        <title>Muricauda XX sp. nov. and Muricauda XXX sp. nov., two novel species isolated from Okinawa Trough.</title>
        <authorList>
            <person name="Cao W."/>
            <person name="Deng X."/>
        </authorList>
    </citation>
    <scope>NUCLEOTIDE SEQUENCE [LARGE SCALE GENOMIC DNA]</scope>
    <source>
        <strain evidence="2 3">334s03</strain>
    </source>
</reference>